<dbReference type="Pfam" id="PF10710">
    <property type="entry name" value="DUF2512"/>
    <property type="match status" value="1"/>
</dbReference>
<name>A0A0C2VHJ9_9BACL</name>
<feature type="transmembrane region" description="Helical" evidence="1">
    <location>
        <begin position="59"/>
        <end position="78"/>
    </location>
</feature>
<proteinExistence type="predicted"/>
<protein>
    <recommendedName>
        <fullName evidence="4">DUF2512 family protein</fullName>
    </recommendedName>
</protein>
<dbReference type="OrthoDB" id="2111682at2"/>
<evidence type="ECO:0000256" key="1">
    <source>
        <dbReference type="SAM" id="Phobius"/>
    </source>
</evidence>
<gene>
    <name evidence="2" type="ORF">KP77_31690</name>
</gene>
<reference evidence="2 3" key="1">
    <citation type="submission" date="2015-01" db="EMBL/GenBank/DDBJ databases">
        <title>Genome sequence of Jeotgalibacillus alimentarius.</title>
        <authorList>
            <person name="Goh K.M."/>
            <person name="Chan K.-G."/>
            <person name="Yaakop A.S."/>
            <person name="Ee R."/>
            <person name="Gan H.M."/>
            <person name="Chan C.S."/>
        </authorList>
    </citation>
    <scope>NUCLEOTIDE SEQUENCE [LARGE SCALE GENOMIC DNA]</scope>
    <source>
        <strain evidence="2 3">YKJ-13</strain>
    </source>
</reference>
<feature type="transmembrane region" description="Helical" evidence="1">
    <location>
        <begin position="7"/>
        <end position="28"/>
    </location>
</feature>
<dbReference type="PATRIC" id="fig|135826.4.peg.3149"/>
<comment type="caution">
    <text evidence="2">The sequence shown here is derived from an EMBL/GenBank/DDBJ whole genome shotgun (WGS) entry which is preliminary data.</text>
</comment>
<keyword evidence="1" id="KW-1133">Transmembrane helix</keyword>
<dbReference type="InterPro" id="IPR019649">
    <property type="entry name" value="DUF2512"/>
</dbReference>
<dbReference type="EMBL" id="JXRQ01000029">
    <property type="protein sequence ID" value="KIL43463.1"/>
    <property type="molecule type" value="Genomic_DNA"/>
</dbReference>
<evidence type="ECO:0008006" key="4">
    <source>
        <dbReference type="Google" id="ProtNLM"/>
    </source>
</evidence>
<organism evidence="2 3">
    <name type="scientific">Jeotgalibacillus alimentarius</name>
    <dbReference type="NCBI Taxonomy" id="135826"/>
    <lineage>
        <taxon>Bacteria</taxon>
        <taxon>Bacillati</taxon>
        <taxon>Bacillota</taxon>
        <taxon>Bacilli</taxon>
        <taxon>Bacillales</taxon>
        <taxon>Caryophanaceae</taxon>
        <taxon>Jeotgalibacillus</taxon>
    </lineage>
</organism>
<evidence type="ECO:0000313" key="2">
    <source>
        <dbReference type="EMBL" id="KIL43463.1"/>
    </source>
</evidence>
<dbReference type="Proteomes" id="UP000031950">
    <property type="component" value="Unassembled WGS sequence"/>
</dbReference>
<evidence type="ECO:0000313" key="3">
    <source>
        <dbReference type="Proteomes" id="UP000031950"/>
    </source>
</evidence>
<dbReference type="STRING" id="135826.KP77_31690"/>
<dbReference type="RefSeq" id="WP_041123670.1">
    <property type="nucleotide sequence ID" value="NZ_JXRQ01000029.1"/>
</dbReference>
<sequence length="121" mass="13308">MNHGKSMLIKALILFPVIWIVLTGFNEVTFTDSTIVAVVLYVVAYIGDMLVVRNAGNTVGTIGDLLLGTLVIWFTLVLLGYNDIFGEALAAGLILTAGEYFYHKWLIRNLFEETAEPIGNV</sequence>
<keyword evidence="1" id="KW-0812">Transmembrane</keyword>
<keyword evidence="1" id="KW-0472">Membrane</keyword>
<feature type="transmembrane region" description="Helical" evidence="1">
    <location>
        <begin position="34"/>
        <end position="52"/>
    </location>
</feature>
<keyword evidence="3" id="KW-1185">Reference proteome</keyword>
<accession>A0A0C2VHJ9</accession>
<dbReference type="AlphaFoldDB" id="A0A0C2VHJ9"/>